<dbReference type="InterPro" id="IPR046439">
    <property type="entry name" value="ZF_RZ_dom"/>
</dbReference>
<dbReference type="GO" id="GO:0031048">
    <property type="term" value="P:regulatory ncRNA-mediated heterochromatin formation"/>
    <property type="evidence" value="ECO:0007669"/>
    <property type="project" value="TreeGrafter"/>
</dbReference>
<dbReference type="SUPFAM" id="SSF52540">
    <property type="entry name" value="P-loop containing nucleoside triphosphate hydrolases"/>
    <property type="match status" value="1"/>
</dbReference>
<dbReference type="GO" id="GO:0004386">
    <property type="term" value="F:helicase activity"/>
    <property type="evidence" value="ECO:0007669"/>
    <property type="project" value="InterPro"/>
</dbReference>
<dbReference type="CDD" id="cd18808">
    <property type="entry name" value="SF1_C_Upf1"/>
    <property type="match status" value="1"/>
</dbReference>
<dbReference type="InterPro" id="IPR041679">
    <property type="entry name" value="DNA2/NAM7-like_C"/>
</dbReference>
<dbReference type="PANTHER" id="PTHR10887">
    <property type="entry name" value="DNA2/NAM7 HELICASE FAMILY"/>
    <property type="match status" value="1"/>
</dbReference>
<dbReference type="EMBL" id="MU826353">
    <property type="protein sequence ID" value="KAJ7380466.1"/>
    <property type="molecule type" value="Genomic_DNA"/>
</dbReference>
<evidence type="ECO:0000313" key="8">
    <source>
        <dbReference type="EMBL" id="KAJ7380466.1"/>
    </source>
</evidence>
<dbReference type="Gene3D" id="3.40.50.300">
    <property type="entry name" value="P-loop containing nucleotide triphosphate hydrolases"/>
    <property type="match status" value="2"/>
</dbReference>
<keyword evidence="4" id="KW-0863">Zinc-finger</keyword>
<evidence type="ECO:0000256" key="5">
    <source>
        <dbReference type="ARBA" id="ARBA00022833"/>
    </source>
</evidence>
<keyword evidence="3" id="KW-0479">Metal-binding</keyword>
<dbReference type="GO" id="GO:0031380">
    <property type="term" value="C:nuclear RNA-directed RNA polymerase complex"/>
    <property type="evidence" value="ECO:0007669"/>
    <property type="project" value="TreeGrafter"/>
</dbReference>
<evidence type="ECO:0000256" key="2">
    <source>
        <dbReference type="ARBA" id="ARBA00022490"/>
    </source>
</evidence>
<dbReference type="GO" id="GO:0005737">
    <property type="term" value="C:cytoplasm"/>
    <property type="evidence" value="ECO:0007669"/>
    <property type="project" value="UniProtKB-SubCell"/>
</dbReference>
<dbReference type="GO" id="GO:0002376">
    <property type="term" value="P:immune system process"/>
    <property type="evidence" value="ECO:0007669"/>
    <property type="project" value="UniProtKB-KW"/>
</dbReference>
<dbReference type="InterPro" id="IPR047187">
    <property type="entry name" value="SF1_C_Upf1"/>
</dbReference>
<dbReference type="FunFam" id="3.40.50.300:FF:000742">
    <property type="entry name" value="NFX1-type zinc finger-containing protein 1"/>
    <property type="match status" value="1"/>
</dbReference>
<dbReference type="GO" id="GO:0008270">
    <property type="term" value="F:zinc ion binding"/>
    <property type="evidence" value="ECO:0007669"/>
    <property type="project" value="UniProtKB-KW"/>
</dbReference>
<evidence type="ECO:0000256" key="4">
    <source>
        <dbReference type="ARBA" id="ARBA00022771"/>
    </source>
</evidence>
<sequence>MFIPLETFIAVGALEALQTLVERTEKHYLHQPLAGKRRILQRICPKIVLVEEAAEVLEGHIITSFTKECEHLILIGDHQQLRPTPAVYELAKKYKLDVSLFERMVNVGIQCERLSVQHRMRPEIAALMKHIYDDLENHESVEKYEDIKGMKKNMFFIDHSYLEMSCDQSHSHVNEHEARFLVALCRYLLQQGYRSDQITLLTTYMGQMFAIRDCLRNDDEQAARSIRVTTVDNFQGEENDIILLSLVRSNRDEKVGFIKIVNRACVALSRAKKGFYCIGNFDLLSKHSDIWRKIVADLKASGSIGNSLRLVCQIHRADVSVKCAKDFKNKVPNGGCQRPCRVRLECGHAYVESRVVAPSKAVLTCARSFVSKSVRRIVQLWCKKTLPLCGHTNTVRCGRDVNRVECKIQCEKKLPKCGHRCGNHCGKPCTEKCQKLVKRTEWPCGHDVRVACSTTPEDCPVPCSSDLVCGHQCSGRCGECRMGRIHKRCRSKCGRLLVCSHECKESCIMACPPCSRKCENRCVHSYCKKTCGELCKLCCEVCTWQCRHYKCSKLCGEFCDRPRCNKPCNRIMLCGSRRHICRGLCGEEPCICAVCDRNDGSPITEIFFGEEDEYDTLFIQLPDCKHIFAVVGLDRYMDMNDDDMHDSHVIQLKSCPRCTTPIRTSLRYGNVIKQQLQDIEKVKVQAHGHPSEMDETKRRLQTRLTDLKMTFPGEDEMKEWNRLERSVGRMTKGTMAAITENQVSLMERFCVMNHKLSQRLLCEPRRKLSLADIRLEGLSVQRELEYLRKRFMSQGVTEREVRDIDVEFSRQNLLLELCLLRYDVKSLGLNLKSKFLNVMTAVQDALSSGRLVEEERLDELLGQLDTIRETYRYLSPITPEEKNEIVSAMNLSQGRWYKCPRGHIYIVGGCGAAMQRSTCPECRLVIGEQITD</sequence>
<dbReference type="Pfam" id="PF13087">
    <property type="entry name" value="AAA_12"/>
    <property type="match status" value="1"/>
</dbReference>
<dbReference type="Proteomes" id="UP001163046">
    <property type="component" value="Unassembled WGS sequence"/>
</dbReference>
<dbReference type="OrthoDB" id="2423195at2759"/>
<dbReference type="AlphaFoldDB" id="A0A9W9ZFB3"/>
<dbReference type="Pfam" id="PF13086">
    <property type="entry name" value="AAA_11"/>
    <property type="match status" value="1"/>
</dbReference>
<name>A0A9W9ZFB3_9CNID</name>
<organism evidence="8 9">
    <name type="scientific">Desmophyllum pertusum</name>
    <dbReference type="NCBI Taxonomy" id="174260"/>
    <lineage>
        <taxon>Eukaryota</taxon>
        <taxon>Metazoa</taxon>
        <taxon>Cnidaria</taxon>
        <taxon>Anthozoa</taxon>
        <taxon>Hexacorallia</taxon>
        <taxon>Scleractinia</taxon>
        <taxon>Caryophylliina</taxon>
        <taxon>Caryophylliidae</taxon>
        <taxon>Desmophyllum</taxon>
    </lineage>
</organism>
<dbReference type="InterPro" id="IPR027417">
    <property type="entry name" value="P-loop_NTPase"/>
</dbReference>
<dbReference type="PANTHER" id="PTHR10887:SF341">
    <property type="entry name" value="NFX1-TYPE ZINC FINGER-CONTAINING PROTEIN 1"/>
    <property type="match status" value="1"/>
</dbReference>
<gene>
    <name evidence="8" type="primary">ZNFX1_4</name>
    <name evidence="8" type="ORF">OS493_008927</name>
</gene>
<dbReference type="InterPro" id="IPR045055">
    <property type="entry name" value="DNA2/NAM7-like"/>
</dbReference>
<dbReference type="Pfam" id="PF20173">
    <property type="entry name" value="ZnF_RZ-type"/>
    <property type="match status" value="1"/>
</dbReference>
<evidence type="ECO:0000256" key="1">
    <source>
        <dbReference type="ARBA" id="ARBA00004496"/>
    </source>
</evidence>
<keyword evidence="9" id="KW-1185">Reference proteome</keyword>
<protein>
    <submittedName>
        <fullName evidence="8">NFX1-type zinc finger-containing protein 1</fullName>
    </submittedName>
</protein>
<reference evidence="8" key="1">
    <citation type="submission" date="2023-01" db="EMBL/GenBank/DDBJ databases">
        <title>Genome assembly of the deep-sea coral Lophelia pertusa.</title>
        <authorList>
            <person name="Herrera S."/>
            <person name="Cordes E."/>
        </authorList>
    </citation>
    <scope>NUCLEOTIDE SEQUENCE</scope>
    <source>
        <strain evidence="8">USNM1676648</strain>
        <tissue evidence="8">Polyp</tissue>
    </source>
</reference>
<feature type="domain" description="RZ-type" evidence="7">
    <location>
        <begin position="877"/>
        <end position="932"/>
    </location>
</feature>
<accession>A0A9W9ZFB3</accession>
<evidence type="ECO:0000256" key="6">
    <source>
        <dbReference type="ARBA" id="ARBA00022859"/>
    </source>
</evidence>
<keyword evidence="2" id="KW-0963">Cytoplasm</keyword>
<evidence type="ECO:0000313" key="9">
    <source>
        <dbReference type="Proteomes" id="UP001163046"/>
    </source>
</evidence>
<evidence type="ECO:0000256" key="3">
    <source>
        <dbReference type="ARBA" id="ARBA00022723"/>
    </source>
</evidence>
<keyword evidence="6" id="KW-0391">Immunity</keyword>
<keyword evidence="5" id="KW-0862">Zinc</keyword>
<proteinExistence type="predicted"/>
<dbReference type="InterPro" id="IPR041677">
    <property type="entry name" value="DNA2/NAM7_AAA_11"/>
</dbReference>
<comment type="caution">
    <text evidence="8">The sequence shown here is derived from an EMBL/GenBank/DDBJ whole genome shotgun (WGS) entry which is preliminary data.</text>
</comment>
<dbReference type="PROSITE" id="PS51981">
    <property type="entry name" value="ZF_RZ"/>
    <property type="match status" value="1"/>
</dbReference>
<comment type="subcellular location">
    <subcellularLocation>
        <location evidence="1">Cytoplasm</location>
    </subcellularLocation>
</comment>
<evidence type="ECO:0000259" key="7">
    <source>
        <dbReference type="PROSITE" id="PS51981"/>
    </source>
</evidence>